<feature type="non-terminal residue" evidence="1">
    <location>
        <position position="114"/>
    </location>
</feature>
<dbReference type="EMBL" id="PYKI01000368">
    <property type="protein sequence ID" value="TGE23187.1"/>
    <property type="molecule type" value="Genomic_DNA"/>
</dbReference>
<keyword evidence="2" id="KW-1185">Reference proteome</keyword>
<organism evidence="1 2">
    <name type="scientific">Salmonella enterica subsp. enterica serovar Poona</name>
    <dbReference type="NCBI Taxonomy" id="436295"/>
    <lineage>
        <taxon>Bacteria</taxon>
        <taxon>Pseudomonadati</taxon>
        <taxon>Pseudomonadota</taxon>
        <taxon>Gammaproteobacteria</taxon>
        <taxon>Enterobacterales</taxon>
        <taxon>Enterobacteriaceae</taxon>
        <taxon>Salmonella</taxon>
    </lineage>
</organism>
<name>A0A4Z0PZP0_SALET</name>
<proteinExistence type="predicted"/>
<accession>A0A4Z0PZP0</accession>
<dbReference type="AlphaFoldDB" id="A0A4Z0PZP0"/>
<feature type="non-terminal residue" evidence="1">
    <location>
        <position position="1"/>
    </location>
</feature>
<evidence type="ECO:0000313" key="1">
    <source>
        <dbReference type="EMBL" id="TGE23187.1"/>
    </source>
</evidence>
<dbReference type="InterPro" id="IPR017744">
    <property type="entry name" value="BcsG"/>
</dbReference>
<dbReference type="Pfam" id="PF11658">
    <property type="entry name" value="CBP_BcsG"/>
    <property type="match status" value="1"/>
</dbReference>
<protein>
    <submittedName>
        <fullName evidence="1">Uncharacterized protein</fullName>
    </submittedName>
</protein>
<sequence length="114" mass="11650">RRRRQPRLARGAWARRCVEETAVTTTGGNAAATVATAGDKPVIGDMPAQTAPPTTANLNAWLNTFYAAEEKRKTTFPAQLPPDAQPFGLLGGGVCGLSWAGGGGAGGRSGAGGW</sequence>
<reference evidence="1 2" key="1">
    <citation type="submission" date="2018-03" db="EMBL/GenBank/DDBJ databases">
        <title>Non-Typhoidal Salmonella genome sequencing and assembly.</title>
        <authorList>
            <person name="Matchawe C."/>
        </authorList>
    </citation>
    <scope>NUCLEOTIDE SEQUENCE [LARGE SCALE GENOMIC DNA]</scope>
    <source>
        <strain evidence="1 2">22sa</strain>
    </source>
</reference>
<evidence type="ECO:0000313" key="2">
    <source>
        <dbReference type="Proteomes" id="UP000298196"/>
    </source>
</evidence>
<comment type="caution">
    <text evidence="1">The sequence shown here is derived from an EMBL/GenBank/DDBJ whole genome shotgun (WGS) entry which is preliminary data.</text>
</comment>
<gene>
    <name evidence="1" type="ORF">C9F07_02785</name>
</gene>
<dbReference type="Proteomes" id="UP000298196">
    <property type="component" value="Unassembled WGS sequence"/>
</dbReference>